<organism evidence="1">
    <name type="scientific">Rhizophora mucronata</name>
    <name type="common">Asiatic mangrove</name>
    <dbReference type="NCBI Taxonomy" id="61149"/>
    <lineage>
        <taxon>Eukaryota</taxon>
        <taxon>Viridiplantae</taxon>
        <taxon>Streptophyta</taxon>
        <taxon>Embryophyta</taxon>
        <taxon>Tracheophyta</taxon>
        <taxon>Spermatophyta</taxon>
        <taxon>Magnoliopsida</taxon>
        <taxon>eudicotyledons</taxon>
        <taxon>Gunneridae</taxon>
        <taxon>Pentapetalae</taxon>
        <taxon>rosids</taxon>
        <taxon>fabids</taxon>
        <taxon>Malpighiales</taxon>
        <taxon>Rhizophoraceae</taxon>
        <taxon>Rhizophora</taxon>
    </lineage>
</organism>
<dbReference type="EMBL" id="GGEC01058064">
    <property type="protein sequence ID" value="MBX38548.1"/>
    <property type="molecule type" value="Transcribed_RNA"/>
</dbReference>
<accession>A0A2P2N7T6</accession>
<name>A0A2P2N7T6_RHIMU</name>
<protein>
    <submittedName>
        <fullName evidence="1">Uncharacterized protein</fullName>
    </submittedName>
</protein>
<dbReference type="AlphaFoldDB" id="A0A2P2N7T6"/>
<evidence type="ECO:0000313" key="1">
    <source>
        <dbReference type="EMBL" id="MBX38548.1"/>
    </source>
</evidence>
<proteinExistence type="predicted"/>
<reference evidence="1" key="1">
    <citation type="submission" date="2018-02" db="EMBL/GenBank/DDBJ databases">
        <title>Rhizophora mucronata_Transcriptome.</title>
        <authorList>
            <person name="Meera S.P."/>
            <person name="Sreeshan A."/>
            <person name="Augustine A."/>
        </authorList>
    </citation>
    <scope>NUCLEOTIDE SEQUENCE</scope>
    <source>
        <tissue evidence="1">Leaf</tissue>
    </source>
</reference>
<sequence>MVKSTGTHLNFVFKICRHHCCKDRINIKQVVEFLSWSLL</sequence>